<gene>
    <name evidence="3" type="ORF">AAY24_07440</name>
</gene>
<dbReference type="GO" id="GO:0005886">
    <property type="term" value="C:plasma membrane"/>
    <property type="evidence" value="ECO:0007669"/>
    <property type="project" value="UniProtKB-ARBA"/>
</dbReference>
<sequence>MKLFSWLYARVLDWSRHRHAPRYLAGLSFAESSFFPIPPDVMLAPMTLANPAKAWNLASLTTIASVLGGLLGYLIGMFAFELIEPLLKDAGYYPKYIQVRGWFDEWGFWAIFLAGFSPIPYKLFTISAGVISMALLPFILASAIGRGARFFMVAGLMAWGGERMEATLHKYVDRIGWAMVVVLGLTIAGVKLYG</sequence>
<evidence type="ECO:0000313" key="3">
    <source>
        <dbReference type="EMBL" id="AKH20211.1"/>
    </source>
</evidence>
<feature type="transmembrane region" description="Helical" evidence="1">
    <location>
        <begin position="101"/>
        <end position="121"/>
    </location>
</feature>
<dbReference type="RefSeq" id="WP_046859147.1">
    <property type="nucleotide sequence ID" value="NZ_CP011412.1"/>
</dbReference>
<dbReference type="OrthoDB" id="9810270at2"/>
<reference evidence="3 4" key="1">
    <citation type="journal article" date="2015" name="Genome Announc.">
        <title>Complete Genome Sequence of Sedimenticola thiotaurini Strain SIP-G1, a Polyphosphate- and Polyhydroxyalkanoate-Accumulating Sulfur-Oxidizing Gammaproteobacterium Isolated from Salt Marsh Sediments.</title>
        <authorList>
            <person name="Flood B.E."/>
            <person name="Jones D.S."/>
            <person name="Bailey J.V."/>
        </authorList>
    </citation>
    <scope>NUCLEOTIDE SEQUENCE [LARGE SCALE GENOMIC DNA]</scope>
    <source>
        <strain evidence="3 4">SIP-G1</strain>
    </source>
</reference>
<dbReference type="InterPro" id="IPR051311">
    <property type="entry name" value="DedA_domain"/>
</dbReference>
<organism evidence="3 4">
    <name type="scientific">Sedimenticola thiotaurini</name>
    <dbReference type="NCBI Taxonomy" id="1543721"/>
    <lineage>
        <taxon>Bacteria</taxon>
        <taxon>Pseudomonadati</taxon>
        <taxon>Pseudomonadota</taxon>
        <taxon>Gammaproteobacteria</taxon>
        <taxon>Chromatiales</taxon>
        <taxon>Sedimenticolaceae</taxon>
        <taxon>Sedimenticola</taxon>
    </lineage>
</organism>
<feature type="domain" description="VTT" evidence="2">
    <location>
        <begin position="48"/>
        <end position="156"/>
    </location>
</feature>
<dbReference type="KEGG" id="seds:AAY24_07440"/>
<feature type="transmembrane region" description="Helical" evidence="1">
    <location>
        <begin position="171"/>
        <end position="193"/>
    </location>
</feature>
<dbReference type="PANTHER" id="PTHR42709">
    <property type="entry name" value="ALKALINE PHOSPHATASE LIKE PROTEIN"/>
    <property type="match status" value="1"/>
</dbReference>
<proteinExistence type="predicted"/>
<evidence type="ECO:0000259" key="2">
    <source>
        <dbReference type="Pfam" id="PF09335"/>
    </source>
</evidence>
<keyword evidence="1" id="KW-0812">Transmembrane</keyword>
<keyword evidence="1" id="KW-1133">Transmembrane helix</keyword>
<keyword evidence="1" id="KW-0472">Membrane</keyword>
<feature type="transmembrane region" description="Helical" evidence="1">
    <location>
        <begin position="133"/>
        <end position="159"/>
    </location>
</feature>
<feature type="transmembrane region" description="Helical" evidence="1">
    <location>
        <begin position="57"/>
        <end position="80"/>
    </location>
</feature>
<dbReference type="EMBL" id="CP011412">
    <property type="protein sequence ID" value="AKH20211.1"/>
    <property type="molecule type" value="Genomic_DNA"/>
</dbReference>
<dbReference type="PANTHER" id="PTHR42709:SF11">
    <property type="entry name" value="DEDA FAMILY PROTEIN"/>
    <property type="match status" value="1"/>
</dbReference>
<name>A0A0F7JUI5_9GAMM</name>
<dbReference type="Pfam" id="PF09335">
    <property type="entry name" value="VTT_dom"/>
    <property type="match status" value="1"/>
</dbReference>
<protein>
    <submittedName>
        <fullName evidence="3">Membrane protein</fullName>
    </submittedName>
</protein>
<evidence type="ECO:0000256" key="1">
    <source>
        <dbReference type="SAM" id="Phobius"/>
    </source>
</evidence>
<dbReference type="InterPro" id="IPR032816">
    <property type="entry name" value="VTT_dom"/>
</dbReference>
<dbReference type="PATRIC" id="fig|1543721.4.peg.1546"/>
<dbReference type="AlphaFoldDB" id="A0A0F7JUI5"/>
<evidence type="ECO:0000313" key="4">
    <source>
        <dbReference type="Proteomes" id="UP000034410"/>
    </source>
</evidence>
<accession>A0A0F7JUI5</accession>
<keyword evidence="4" id="KW-1185">Reference proteome</keyword>
<dbReference type="Proteomes" id="UP000034410">
    <property type="component" value="Chromosome"/>
</dbReference>